<proteinExistence type="predicted"/>
<dbReference type="STRING" id="398512.Bccel_2774"/>
<gene>
    <name evidence="2" type="ORF">Bccel_2774</name>
</gene>
<evidence type="ECO:0000313" key="2">
    <source>
        <dbReference type="EMBL" id="KNY27503.1"/>
    </source>
</evidence>
<keyword evidence="1" id="KW-1133">Transmembrane helix</keyword>
<comment type="caution">
    <text evidence="2">The sequence shown here is derived from an EMBL/GenBank/DDBJ whole genome shotgun (WGS) entry which is preliminary data.</text>
</comment>
<feature type="transmembrane region" description="Helical" evidence="1">
    <location>
        <begin position="52"/>
        <end position="74"/>
    </location>
</feature>
<protein>
    <submittedName>
        <fullName evidence="2">Uncharacterized protein</fullName>
    </submittedName>
</protein>
<evidence type="ECO:0000313" key="3">
    <source>
        <dbReference type="Proteomes" id="UP000036923"/>
    </source>
</evidence>
<sequence length="197" mass="22453">MSKFEKDVEKNQIEDTSNRWLKILWKCQLWLAILSVPFNIILWIVAPDSGTRGSILGMTLGLIIMLFVGCLFLSPIKTIGTKLRKLKITLGICLFMLFFIGGIGLQTQIARDLLGGMQDRIGILEYYKDEGKVSKSNSNHNYKIKISTFEEELSVARPESFGAELDEYLHKEIRVHFYKGIKEIEDIYVQGSDEGNN</sequence>
<reference evidence="3" key="1">
    <citation type="submission" date="2015-07" db="EMBL/GenBank/DDBJ databases">
        <title>Near-Complete Genome Sequence of the Cellulolytic Bacterium Bacteroides (Pseudobacteroides) cellulosolvens ATCC 35603.</title>
        <authorList>
            <person name="Dassa B."/>
            <person name="Utturkar S.M."/>
            <person name="Klingeman D.M."/>
            <person name="Hurt R.A."/>
            <person name="Keller M."/>
            <person name="Xu J."/>
            <person name="Reddy Y.H.K."/>
            <person name="Borovok I."/>
            <person name="Grinberg I.R."/>
            <person name="Lamed R."/>
            <person name="Zhivin O."/>
            <person name="Bayer E.A."/>
            <person name="Brown S.D."/>
        </authorList>
    </citation>
    <scope>NUCLEOTIDE SEQUENCE [LARGE SCALE GENOMIC DNA]</scope>
    <source>
        <strain evidence="3">DSM 2933</strain>
    </source>
</reference>
<dbReference type="RefSeq" id="WP_036944552.1">
    <property type="nucleotide sequence ID" value="NZ_JQKC01000032.1"/>
</dbReference>
<dbReference type="AlphaFoldDB" id="A0A0L6JNZ8"/>
<feature type="transmembrane region" description="Helical" evidence="1">
    <location>
        <begin position="29"/>
        <end position="46"/>
    </location>
</feature>
<evidence type="ECO:0000256" key="1">
    <source>
        <dbReference type="SAM" id="Phobius"/>
    </source>
</evidence>
<name>A0A0L6JNZ8_9FIRM</name>
<accession>A0A0L6JNZ8</accession>
<feature type="transmembrane region" description="Helical" evidence="1">
    <location>
        <begin position="86"/>
        <end position="105"/>
    </location>
</feature>
<keyword evidence="1" id="KW-0812">Transmembrane</keyword>
<keyword evidence="3" id="KW-1185">Reference proteome</keyword>
<organism evidence="2 3">
    <name type="scientific">Pseudobacteroides cellulosolvens ATCC 35603 = DSM 2933</name>
    <dbReference type="NCBI Taxonomy" id="398512"/>
    <lineage>
        <taxon>Bacteria</taxon>
        <taxon>Bacillati</taxon>
        <taxon>Bacillota</taxon>
        <taxon>Clostridia</taxon>
        <taxon>Eubacteriales</taxon>
        <taxon>Oscillospiraceae</taxon>
        <taxon>Pseudobacteroides</taxon>
    </lineage>
</organism>
<keyword evidence="1" id="KW-0472">Membrane</keyword>
<dbReference type="EMBL" id="LGTC01000001">
    <property type="protein sequence ID" value="KNY27503.1"/>
    <property type="molecule type" value="Genomic_DNA"/>
</dbReference>
<dbReference type="Proteomes" id="UP000036923">
    <property type="component" value="Unassembled WGS sequence"/>
</dbReference>